<reference evidence="6 7" key="1">
    <citation type="submission" date="2017-09" db="EMBL/GenBank/DDBJ databases">
        <title>Depth-based differentiation of microbial function through sediment-hosted aquifers and enrichment of novel symbionts in the deep terrestrial subsurface.</title>
        <authorList>
            <person name="Probst A.J."/>
            <person name="Ladd B."/>
            <person name="Jarett J.K."/>
            <person name="Geller-Mcgrath D.E."/>
            <person name="Sieber C.M."/>
            <person name="Emerson J.B."/>
            <person name="Anantharaman K."/>
            <person name="Thomas B.C."/>
            <person name="Malmstrom R."/>
            <person name="Stieglmeier M."/>
            <person name="Klingl A."/>
            <person name="Woyke T."/>
            <person name="Ryan C.M."/>
            <person name="Banfield J.F."/>
        </authorList>
    </citation>
    <scope>NUCLEOTIDE SEQUENCE [LARGE SCALE GENOMIC DNA]</scope>
    <source>
        <strain evidence="6">CG15_BIG_FIL_POST_REV_8_21_14_020_45_12</strain>
    </source>
</reference>
<feature type="compositionally biased region" description="Acidic residues" evidence="5">
    <location>
        <begin position="48"/>
        <end position="60"/>
    </location>
</feature>
<dbReference type="Proteomes" id="UP000230292">
    <property type="component" value="Unassembled WGS sequence"/>
</dbReference>
<dbReference type="PANTHER" id="PTHR15680">
    <property type="entry name" value="RIBOSOMAL PROTEIN L19"/>
    <property type="match status" value="1"/>
</dbReference>
<keyword evidence="2 6" id="KW-0689">Ribosomal protein</keyword>
<organism evidence="6 7">
    <name type="scientific">Candidatus Kerfeldbacteria bacterium CG15_BIG_FIL_POST_REV_8_21_14_020_45_12</name>
    <dbReference type="NCBI Taxonomy" id="2014247"/>
    <lineage>
        <taxon>Bacteria</taxon>
        <taxon>Candidatus Kerfeldiibacteriota</taxon>
    </lineage>
</organism>
<gene>
    <name evidence="6" type="ORF">COW24_00510</name>
</gene>
<dbReference type="InterPro" id="IPR038657">
    <property type="entry name" value="Ribosomal_bL19_sf"/>
</dbReference>
<dbReference type="AlphaFoldDB" id="A0A2M7H592"/>
<feature type="compositionally biased region" description="Basic and acidic residues" evidence="5">
    <location>
        <begin position="1"/>
        <end position="27"/>
    </location>
</feature>
<dbReference type="PRINTS" id="PR00061">
    <property type="entry name" value="RIBOSOMALL19"/>
</dbReference>
<evidence type="ECO:0000313" key="7">
    <source>
        <dbReference type="Proteomes" id="UP000230292"/>
    </source>
</evidence>
<protein>
    <recommendedName>
        <fullName evidence="4">50S ribosomal protein L19</fullName>
    </recommendedName>
</protein>
<proteinExistence type="inferred from homology"/>
<comment type="caution">
    <text evidence="6">The sequence shown here is derived from an EMBL/GenBank/DDBJ whole genome shotgun (WGS) entry which is preliminary data.</text>
</comment>
<keyword evidence="3 4" id="KW-0687">Ribonucleoprotein</keyword>
<evidence type="ECO:0000256" key="3">
    <source>
        <dbReference type="ARBA" id="ARBA00023274"/>
    </source>
</evidence>
<evidence type="ECO:0000256" key="5">
    <source>
        <dbReference type="SAM" id="MobiDB-lite"/>
    </source>
</evidence>
<evidence type="ECO:0000313" key="6">
    <source>
        <dbReference type="EMBL" id="PIW37402.1"/>
    </source>
</evidence>
<comment type="function">
    <text evidence="4">This protein is located at the 30S-50S ribosomal subunit interface and may play a role in the structure and function of the aminoacyl-tRNA binding site.</text>
</comment>
<evidence type="ECO:0000256" key="4">
    <source>
        <dbReference type="RuleBase" id="RU000559"/>
    </source>
</evidence>
<feature type="region of interest" description="Disordered" evidence="5">
    <location>
        <begin position="1"/>
        <end position="60"/>
    </location>
</feature>
<dbReference type="EMBL" id="PFGC01000007">
    <property type="protein sequence ID" value="PIW37402.1"/>
    <property type="molecule type" value="Genomic_DNA"/>
</dbReference>
<sequence length="185" mass="20036">MADENTTEKKEEVTAGAVEKPETEKVTDTAATVEESTDKEATAGAEVTAEEAESAEPVESEEEKLAAEAAAAKLQAEEEALAAAEIAIPDLRAGMTIRVHLKVKDGEKERIQVFQGIVTALRGKTAVTKTITVQKTSFGVLVERIFPLASPLIEKIEVVKIAKVRRAKLGYLKKYTKRLKETLVS</sequence>
<dbReference type="GO" id="GO:0022625">
    <property type="term" value="C:cytosolic large ribosomal subunit"/>
    <property type="evidence" value="ECO:0007669"/>
    <property type="project" value="TreeGrafter"/>
</dbReference>
<dbReference type="InterPro" id="IPR008991">
    <property type="entry name" value="Translation_prot_SH3-like_sf"/>
</dbReference>
<accession>A0A2M7H592</accession>
<dbReference type="Gene3D" id="2.30.30.790">
    <property type="match status" value="1"/>
</dbReference>
<dbReference type="PANTHER" id="PTHR15680:SF9">
    <property type="entry name" value="LARGE RIBOSOMAL SUBUNIT PROTEIN BL19M"/>
    <property type="match status" value="1"/>
</dbReference>
<comment type="similarity">
    <text evidence="1 4">Belongs to the bacterial ribosomal protein bL19 family.</text>
</comment>
<dbReference type="InterPro" id="IPR001857">
    <property type="entry name" value="Ribosomal_bL19"/>
</dbReference>
<evidence type="ECO:0000256" key="1">
    <source>
        <dbReference type="ARBA" id="ARBA00005781"/>
    </source>
</evidence>
<dbReference type="SUPFAM" id="SSF50104">
    <property type="entry name" value="Translation proteins SH3-like domain"/>
    <property type="match status" value="1"/>
</dbReference>
<dbReference type="GO" id="GO:0006412">
    <property type="term" value="P:translation"/>
    <property type="evidence" value="ECO:0007669"/>
    <property type="project" value="InterPro"/>
</dbReference>
<evidence type="ECO:0000256" key="2">
    <source>
        <dbReference type="ARBA" id="ARBA00022980"/>
    </source>
</evidence>
<name>A0A2M7H592_9BACT</name>
<dbReference type="Pfam" id="PF01245">
    <property type="entry name" value="Ribosomal_L19"/>
    <property type="match status" value="1"/>
</dbReference>
<dbReference type="NCBIfam" id="TIGR01024">
    <property type="entry name" value="rplS_bact"/>
    <property type="match status" value="1"/>
</dbReference>
<dbReference type="GO" id="GO:0003735">
    <property type="term" value="F:structural constituent of ribosome"/>
    <property type="evidence" value="ECO:0007669"/>
    <property type="project" value="InterPro"/>
</dbReference>